<dbReference type="RefSeq" id="WP_120149884.1">
    <property type="nucleotide sequence ID" value="NZ_QZVT01000009.1"/>
</dbReference>
<dbReference type="EMBL" id="QZVT01000009">
    <property type="protein sequence ID" value="RJT77263.1"/>
    <property type="molecule type" value="Genomic_DNA"/>
</dbReference>
<accession>A0A3A5M3X4</accession>
<dbReference type="InterPro" id="IPR042226">
    <property type="entry name" value="eFR1_2_sf"/>
</dbReference>
<evidence type="ECO:0000313" key="1">
    <source>
        <dbReference type="EMBL" id="RJT77263.1"/>
    </source>
</evidence>
<keyword evidence="2" id="KW-1185">Reference proteome</keyword>
<evidence type="ECO:0008006" key="3">
    <source>
        <dbReference type="Google" id="ProtNLM"/>
    </source>
</evidence>
<dbReference type="Gene3D" id="3.30.420.60">
    <property type="entry name" value="eRF1 domain 2"/>
    <property type="match status" value="1"/>
</dbReference>
<name>A0A3A5M3X4_9MICC</name>
<dbReference type="OrthoDB" id="5179393at2"/>
<evidence type="ECO:0000313" key="2">
    <source>
        <dbReference type="Proteomes" id="UP000272560"/>
    </source>
</evidence>
<reference evidence="1 2" key="1">
    <citation type="submission" date="2018-09" db="EMBL/GenBank/DDBJ databases">
        <title>Novel species of Arthrobacter.</title>
        <authorList>
            <person name="Liu Q."/>
            <person name="Xin Y.-H."/>
        </authorList>
    </citation>
    <scope>NUCLEOTIDE SEQUENCE [LARGE SCALE GENOMIC DNA]</scope>
    <source>
        <strain evidence="1 2">Hz2</strain>
    </source>
</reference>
<organism evidence="1 2">
    <name type="scientific">Arthrobacter cheniae</name>
    <dbReference type="NCBI Taxonomy" id="1258888"/>
    <lineage>
        <taxon>Bacteria</taxon>
        <taxon>Bacillati</taxon>
        <taxon>Actinomycetota</taxon>
        <taxon>Actinomycetes</taxon>
        <taxon>Micrococcales</taxon>
        <taxon>Micrococcaceae</taxon>
        <taxon>Arthrobacter</taxon>
    </lineage>
</organism>
<dbReference type="Proteomes" id="UP000272560">
    <property type="component" value="Unassembled WGS sequence"/>
</dbReference>
<protein>
    <recommendedName>
        <fullName evidence="3">Peptide chain release factor 1</fullName>
    </recommendedName>
</protein>
<gene>
    <name evidence="1" type="ORF">D6T63_15085</name>
</gene>
<dbReference type="InterPro" id="IPR040701">
    <property type="entry name" value="Bact_RF_family2"/>
</dbReference>
<dbReference type="Pfam" id="PF18844">
    <property type="entry name" value="baeRF_family2"/>
    <property type="match status" value="1"/>
</dbReference>
<proteinExistence type="predicted"/>
<sequence length="384" mass="40626">MTNLLRDHAQLFDSPGPWTTIYVDGSTGTVDGLANDEILPRSVAQEMKDAGAPEQDVEAALRALSTSAKGLPDPVTRYVLVNDGTAVVDEFLPGALVGLAVTATGPIPDLTPLVRHTPEDFAYIVAEVGHHGGEVYLRFADGDEAHITSGDPDSVIEGDTDHTRKLGSGGWAHKRMQQHAEKVWKMNAGEVASEIDRIAAEHRAQLIIVAGDIRARQLVADEVSHESRAKLSIIESNTRAAGADEETFLEQVQQLVALTMADRQRALLERLAEKEGRGTRTSAVGRGAVIAALQQAQVESLLLETTAWDGETLLALDSAPWVALSEADTAGTGVLGTVPAVAGLLRAAALTDAQVTMYPSGALQEKPIAALLRWPTGPDVPAAG</sequence>
<comment type="caution">
    <text evidence="1">The sequence shown here is derived from an EMBL/GenBank/DDBJ whole genome shotgun (WGS) entry which is preliminary data.</text>
</comment>
<dbReference type="AlphaFoldDB" id="A0A3A5M3X4"/>